<feature type="signal peptide" evidence="3">
    <location>
        <begin position="1"/>
        <end position="26"/>
    </location>
</feature>
<gene>
    <name evidence="4" type="ORF">Lstg_3132</name>
    <name evidence="5" type="ORF">NCTC11991_03346</name>
</gene>
<accession>A0A378PHG1</accession>
<dbReference type="GO" id="GO:0015562">
    <property type="term" value="F:efflux transmembrane transporter activity"/>
    <property type="evidence" value="ECO:0007669"/>
    <property type="project" value="InterPro"/>
</dbReference>
<dbReference type="EMBL" id="UGOY01000002">
    <property type="protein sequence ID" value="STY85826.1"/>
    <property type="molecule type" value="Genomic_DNA"/>
</dbReference>
<comment type="similarity">
    <text evidence="1">Belongs to the outer membrane factor (OMF) (TC 1.B.17) family.</text>
</comment>
<dbReference type="PANTHER" id="PTHR30203:SF24">
    <property type="entry name" value="BLR4935 PROTEIN"/>
    <property type="match status" value="1"/>
</dbReference>
<dbReference type="AlphaFoldDB" id="A0A378PHG1"/>
<sequence>MKTKGVFRFFAAMLYLFWGIAPFAFAQNRPLTLTEAEHLAINQSPELQRLNANSQALRQQSIADGQLPDPQLAAGTINVPTDTFSFTQDEMTMVQVGLQQQFARGRSLKMKSQQTRALAKTELIKITEQKLTLIRTVREVWLELYYWSQALHTLKTNESLYKELLQVTESQYSTGKINQTDVVQVQLELSKLKNQIIQNKQQIAILKAQLGRWIGMNNVNRPLALSMPRWPALPSMAKLQDSLMKHPLLQADAANIKASSFEVAYAKEQYKPGWQLGVGYGLRQGRMPDGTPRSDMLTAQVTMDLPFFTANRQDRQLNASLNKLNATQMDRHIHYRDLLQSLNVQYTTWKHLLEREHLYNQQLIPDSKQNAKAALLAYQNATTELTTVLRAYSSELTIQLEHIQLQVERLKAHATLLYLEGTPT</sequence>
<organism evidence="5 7">
    <name type="scientific">Legionella steigerwaltii</name>
    <dbReference type="NCBI Taxonomy" id="460"/>
    <lineage>
        <taxon>Bacteria</taxon>
        <taxon>Pseudomonadati</taxon>
        <taxon>Pseudomonadota</taxon>
        <taxon>Gammaproteobacteria</taxon>
        <taxon>Legionellales</taxon>
        <taxon>Legionellaceae</taxon>
        <taxon>Legionella</taxon>
    </lineage>
</organism>
<dbReference type="STRING" id="460.Lstg_3132"/>
<evidence type="ECO:0000256" key="1">
    <source>
        <dbReference type="ARBA" id="ARBA00007613"/>
    </source>
</evidence>
<dbReference type="InterPro" id="IPR010131">
    <property type="entry name" value="MdtP/NodT-like"/>
</dbReference>
<feature type="coiled-coil region" evidence="2">
    <location>
        <begin position="182"/>
        <end position="209"/>
    </location>
</feature>
<proteinExistence type="inferred from homology"/>
<dbReference type="RefSeq" id="WP_058478583.1">
    <property type="nucleotide sequence ID" value="NZ_CAAAIO010000006.1"/>
</dbReference>
<dbReference type="Proteomes" id="UP000054820">
    <property type="component" value="Unassembled WGS sequence"/>
</dbReference>
<feature type="chain" id="PRO_5016739812" evidence="3">
    <location>
        <begin position="27"/>
        <end position="424"/>
    </location>
</feature>
<dbReference type="OrthoDB" id="5607838at2"/>
<evidence type="ECO:0000256" key="3">
    <source>
        <dbReference type="SAM" id="SignalP"/>
    </source>
</evidence>
<evidence type="ECO:0000313" key="6">
    <source>
        <dbReference type="Proteomes" id="UP000054820"/>
    </source>
</evidence>
<keyword evidence="6" id="KW-1185">Reference proteome</keyword>
<protein>
    <submittedName>
        <fullName evidence="5">Outer membrane efflux protein</fullName>
    </submittedName>
</protein>
<keyword evidence="2" id="KW-0175">Coiled coil</keyword>
<dbReference type="Pfam" id="PF02321">
    <property type="entry name" value="OEP"/>
    <property type="match status" value="2"/>
</dbReference>
<reference evidence="5 7" key="2">
    <citation type="submission" date="2018-06" db="EMBL/GenBank/DDBJ databases">
        <authorList>
            <consortium name="Pathogen Informatics"/>
            <person name="Doyle S."/>
        </authorList>
    </citation>
    <scope>NUCLEOTIDE SEQUENCE [LARGE SCALE GENOMIC DNA]</scope>
    <source>
        <strain evidence="5 7">NCTC11991</strain>
    </source>
</reference>
<keyword evidence="3" id="KW-0732">Signal</keyword>
<dbReference type="Proteomes" id="UP000255110">
    <property type="component" value="Unassembled WGS sequence"/>
</dbReference>
<dbReference type="PANTHER" id="PTHR30203">
    <property type="entry name" value="OUTER MEMBRANE CATION EFFLUX PROTEIN"/>
    <property type="match status" value="1"/>
</dbReference>
<evidence type="ECO:0000313" key="7">
    <source>
        <dbReference type="Proteomes" id="UP000255110"/>
    </source>
</evidence>
<evidence type="ECO:0000313" key="4">
    <source>
        <dbReference type="EMBL" id="KTD70647.1"/>
    </source>
</evidence>
<evidence type="ECO:0000256" key="2">
    <source>
        <dbReference type="SAM" id="Coils"/>
    </source>
</evidence>
<dbReference type="InterPro" id="IPR003423">
    <property type="entry name" value="OMP_efflux"/>
</dbReference>
<name>A0A378PHG1_9GAMM</name>
<reference evidence="4 6" key="1">
    <citation type="submission" date="2015-11" db="EMBL/GenBank/DDBJ databases">
        <title>Genomic analysis of 38 Legionella species identifies large and diverse effector repertoires.</title>
        <authorList>
            <person name="Burstein D."/>
            <person name="Amaro F."/>
            <person name="Zusman T."/>
            <person name="Lifshitz Z."/>
            <person name="Cohen O."/>
            <person name="Gilbert J.A."/>
            <person name="Pupko T."/>
            <person name="Shuman H.A."/>
            <person name="Segal G."/>
        </authorList>
    </citation>
    <scope>NUCLEOTIDE SEQUENCE [LARGE SCALE GENOMIC DNA]</scope>
    <source>
        <strain evidence="4 6">SC-18-C9</strain>
    </source>
</reference>
<dbReference type="Gene3D" id="1.20.1600.10">
    <property type="entry name" value="Outer membrane efflux proteins (OEP)"/>
    <property type="match status" value="1"/>
</dbReference>
<dbReference type="EMBL" id="LNYZ01000038">
    <property type="protein sequence ID" value="KTD70647.1"/>
    <property type="molecule type" value="Genomic_DNA"/>
</dbReference>
<evidence type="ECO:0000313" key="5">
    <source>
        <dbReference type="EMBL" id="STY85826.1"/>
    </source>
</evidence>
<dbReference type="SUPFAM" id="SSF56954">
    <property type="entry name" value="Outer membrane efflux proteins (OEP)"/>
    <property type="match status" value="1"/>
</dbReference>